<gene>
    <name evidence="2" type="ORF">EHSB41UT_01032</name>
</gene>
<dbReference type="RefSeq" id="WP_133060406.1">
    <property type="nucleotide sequence ID" value="NZ_CBCSCN010000001.1"/>
</dbReference>
<dbReference type="AlphaFoldDB" id="A0A1X7AGL0"/>
<name>A0A1X7AGL0_9GAMM</name>
<keyword evidence="3" id="KW-1185">Reference proteome</keyword>
<reference evidence="2 3" key="1">
    <citation type="submission" date="2017-03" db="EMBL/GenBank/DDBJ databases">
        <authorList>
            <person name="Afonso C.L."/>
            <person name="Miller P.J."/>
            <person name="Scott M.A."/>
            <person name="Spackman E."/>
            <person name="Goraichik I."/>
            <person name="Dimitrov K.M."/>
            <person name="Suarez D.L."/>
            <person name="Swayne D.E."/>
        </authorList>
    </citation>
    <scope>NUCLEOTIDE SEQUENCE [LARGE SCALE GENOMIC DNA]</scope>
    <source>
        <strain evidence="2">SB41UT1</strain>
    </source>
</reference>
<sequence length="723" mass="82517">MKTRRGNSVVTTVTTREETFRPELLYKEQHFFTAQHNAPVDYVCKTKMAGDKQHLLEQFFQFVYGKDYKNAVNYYMKHRITGDFVKKGYFKKLPAIYQLTFSVCTLRLSMAMCRDALDDPRQLALNFPVRCIVNFAAGQLGIPGMTLTELLEHHKEDDHRAIAQELMCDDADIDPDFAGSRFFGILCYWAKTAYELLTGSEQSSEKSQIQAVLSWHAITYLFNSRTLIRAGRDFPAIEDLTYLDTITVFEKKETDYDGFYEQECVAVLEEASVDAPQDSTQSEIAHSIPEVIAATFSRITEQPEAVSESTLALSALESLFEDQSYNQALEQWSGLMTPEAIAQQRAETTRKVFTLIPLQLAGLGQALQDSADQFEVENIGFVLPSEFTTEALDELDYNLIYLAAADSLPTLQNKSTAVLAIRKSIDLINSLIQSYRDAYQPGPEQMPRPSVLRTMGAISQQINDQMELFSQQWENIIEQMLSEHRAVLALTEEYQNIDHERRQISRQANIRQREEILKLKQQLVDAKRAQDNYQDTIQDLMRKLDTITHERDALLDRSRLQDSGAAQHIIQFRDVVELYKQKASCADVLRLAEDLYGEQLVILDNAKSSVQSLGVDHAGTLARQLQLLVDEYLPAILSGTPDSEARKCFPTNVYSPKESVYVSQNQRCLAERMFVYNGEEHFFEQHLRVGKNIRIHFILDQENQCVVIGHCGYHLNTMMTVNQ</sequence>
<dbReference type="OrthoDB" id="6963491at2"/>
<organism evidence="2 3">
    <name type="scientific">Parendozoicomonas haliclonae</name>
    <dbReference type="NCBI Taxonomy" id="1960125"/>
    <lineage>
        <taxon>Bacteria</taxon>
        <taxon>Pseudomonadati</taxon>
        <taxon>Pseudomonadota</taxon>
        <taxon>Gammaproteobacteria</taxon>
        <taxon>Oceanospirillales</taxon>
        <taxon>Endozoicomonadaceae</taxon>
        <taxon>Parendozoicomonas</taxon>
    </lineage>
</organism>
<protein>
    <submittedName>
        <fullName evidence="2">Uncharacterized protein</fullName>
    </submittedName>
</protein>
<evidence type="ECO:0000313" key="2">
    <source>
        <dbReference type="EMBL" id="SMA39416.1"/>
    </source>
</evidence>
<keyword evidence="1" id="KW-0175">Coiled coil</keyword>
<evidence type="ECO:0000256" key="1">
    <source>
        <dbReference type="SAM" id="Coils"/>
    </source>
</evidence>
<dbReference type="Proteomes" id="UP000196573">
    <property type="component" value="Unassembled WGS sequence"/>
</dbReference>
<dbReference type="EMBL" id="FWPT01000002">
    <property type="protein sequence ID" value="SMA39416.1"/>
    <property type="molecule type" value="Genomic_DNA"/>
</dbReference>
<proteinExistence type="predicted"/>
<evidence type="ECO:0000313" key="3">
    <source>
        <dbReference type="Proteomes" id="UP000196573"/>
    </source>
</evidence>
<feature type="coiled-coil region" evidence="1">
    <location>
        <begin position="509"/>
        <end position="557"/>
    </location>
</feature>
<accession>A0A1X7AGL0</accession>